<gene>
    <name evidence="4" type="ORF">MEDL_64478</name>
</gene>
<evidence type="ECO:0000256" key="2">
    <source>
        <dbReference type="SAM" id="Phobius"/>
    </source>
</evidence>
<reference evidence="4" key="1">
    <citation type="submission" date="2021-03" db="EMBL/GenBank/DDBJ databases">
        <authorList>
            <person name="Bekaert M."/>
        </authorList>
    </citation>
    <scope>NUCLEOTIDE SEQUENCE</scope>
</reference>
<feature type="compositionally biased region" description="Basic and acidic residues" evidence="1">
    <location>
        <begin position="241"/>
        <end position="257"/>
    </location>
</feature>
<proteinExistence type="predicted"/>
<dbReference type="InterPro" id="IPR003961">
    <property type="entry name" value="FN3_dom"/>
</dbReference>
<evidence type="ECO:0000259" key="3">
    <source>
        <dbReference type="PROSITE" id="PS50853"/>
    </source>
</evidence>
<dbReference type="InterPro" id="IPR036116">
    <property type="entry name" value="FN3_sf"/>
</dbReference>
<evidence type="ECO:0000256" key="1">
    <source>
        <dbReference type="SAM" id="MobiDB-lite"/>
    </source>
</evidence>
<evidence type="ECO:0000313" key="4">
    <source>
        <dbReference type="EMBL" id="CAG2252900.1"/>
    </source>
</evidence>
<feature type="domain" description="Fibronectin type-III" evidence="3">
    <location>
        <begin position="1"/>
        <end position="56"/>
    </location>
</feature>
<dbReference type="PROSITE" id="PS50853">
    <property type="entry name" value="FN3"/>
    <property type="match status" value="1"/>
</dbReference>
<dbReference type="OrthoDB" id="10541379at2759"/>
<keyword evidence="5" id="KW-1185">Reference proteome</keyword>
<keyword evidence="2" id="KW-0472">Membrane</keyword>
<sequence>MNTKTTIELKEEDGTIYSIKGLERATEYTIAVKAKNDHGPASSSPVPIKAKTLLSAQEGDNQLAQSDDDDMPVIIILVVCIVGIFLLALNIGLILFFVRKRKKRLESNSDTTSHTNTIELYGPNKEASMYPMTPSDDGRSYGTYEKNMDGFSDDYSNYEQNDGKSTSTNSSHCNCYQIKVGVRSSVRGIKGNCCLPHDSSGDEDVKRVFLPPPAYQSRPYTPSKSESPMMNHKTFLSDSRTYLDEPDRQQWRYEDPYKNNSRGKGSFDDYIDNGYDDDTRPKVRGENYSTNIIPNPSYNGPISRAPSRTYQEDDMRGHLV</sequence>
<name>A0A8S3VD96_MYTED</name>
<dbReference type="InterPro" id="IPR013783">
    <property type="entry name" value="Ig-like_fold"/>
</dbReference>
<dbReference type="SUPFAM" id="SSF49265">
    <property type="entry name" value="Fibronectin type III"/>
    <property type="match status" value="1"/>
</dbReference>
<dbReference type="Gene3D" id="2.60.40.10">
    <property type="entry name" value="Immunoglobulins"/>
    <property type="match status" value="1"/>
</dbReference>
<keyword evidence="2" id="KW-1133">Transmembrane helix</keyword>
<feature type="compositionally biased region" description="Basic and acidic residues" evidence="1">
    <location>
        <begin position="310"/>
        <end position="320"/>
    </location>
</feature>
<protein>
    <recommendedName>
        <fullName evidence="3">Fibronectin type-III domain-containing protein</fullName>
    </recommendedName>
</protein>
<feature type="transmembrane region" description="Helical" evidence="2">
    <location>
        <begin position="73"/>
        <end position="98"/>
    </location>
</feature>
<feature type="compositionally biased region" description="Polar residues" evidence="1">
    <location>
        <begin position="218"/>
        <end position="240"/>
    </location>
</feature>
<organism evidence="4 5">
    <name type="scientific">Mytilus edulis</name>
    <name type="common">Blue mussel</name>
    <dbReference type="NCBI Taxonomy" id="6550"/>
    <lineage>
        <taxon>Eukaryota</taxon>
        <taxon>Metazoa</taxon>
        <taxon>Spiralia</taxon>
        <taxon>Lophotrochozoa</taxon>
        <taxon>Mollusca</taxon>
        <taxon>Bivalvia</taxon>
        <taxon>Autobranchia</taxon>
        <taxon>Pteriomorphia</taxon>
        <taxon>Mytilida</taxon>
        <taxon>Mytiloidea</taxon>
        <taxon>Mytilidae</taxon>
        <taxon>Mytilinae</taxon>
        <taxon>Mytilus</taxon>
    </lineage>
</organism>
<dbReference type="EMBL" id="CAJPWZ010003134">
    <property type="protein sequence ID" value="CAG2252900.1"/>
    <property type="molecule type" value="Genomic_DNA"/>
</dbReference>
<dbReference type="CDD" id="cd00063">
    <property type="entry name" value="FN3"/>
    <property type="match status" value="1"/>
</dbReference>
<comment type="caution">
    <text evidence="4">The sequence shown here is derived from an EMBL/GenBank/DDBJ whole genome shotgun (WGS) entry which is preliminary data.</text>
</comment>
<feature type="compositionally biased region" description="Polar residues" evidence="1">
    <location>
        <begin position="287"/>
        <end position="300"/>
    </location>
</feature>
<dbReference type="AlphaFoldDB" id="A0A8S3VD96"/>
<dbReference type="Proteomes" id="UP000683360">
    <property type="component" value="Unassembled WGS sequence"/>
</dbReference>
<feature type="region of interest" description="Disordered" evidence="1">
    <location>
        <begin position="212"/>
        <end position="320"/>
    </location>
</feature>
<accession>A0A8S3VD96</accession>
<keyword evidence="2" id="KW-0812">Transmembrane</keyword>
<evidence type="ECO:0000313" key="5">
    <source>
        <dbReference type="Proteomes" id="UP000683360"/>
    </source>
</evidence>